<evidence type="ECO:0000256" key="2">
    <source>
        <dbReference type="ARBA" id="ARBA00023008"/>
    </source>
</evidence>
<dbReference type="InterPro" id="IPR052953">
    <property type="entry name" value="Ser-rich/MCO-related"/>
</dbReference>
<dbReference type="GO" id="GO:0005507">
    <property type="term" value="F:copper ion binding"/>
    <property type="evidence" value="ECO:0007669"/>
    <property type="project" value="InterPro"/>
</dbReference>
<feature type="signal peptide" evidence="4">
    <location>
        <begin position="1"/>
        <end position="16"/>
    </location>
</feature>
<dbReference type="CDD" id="cd00920">
    <property type="entry name" value="Cupredoxin"/>
    <property type="match status" value="1"/>
</dbReference>
<sequence length="235" mass="22792">MRFLLGITTLASVAVAQYDFGNSGGSSTPVIAAAVTTSSSSSAAASTHTVSVGSGGLVFSPDTINAAEGDTVQFVFNGGNHTVTQAAFNNPCNPSTNAFSSGFTGSDSTTFSIIVTSTDPVWFYCAQPGHCQAGMVGAINPPSSGNTLAAFRRAASTANTRSTPSAVFGGVISVEGSPASTAPGAVTQTSSGSTPASTTTSSASAPSPSGNSAASLAGGFVRAVGAVVGAAAFLV</sequence>
<dbReference type="InterPro" id="IPR008972">
    <property type="entry name" value="Cupredoxin"/>
</dbReference>
<dbReference type="GO" id="GO:0009055">
    <property type="term" value="F:electron transfer activity"/>
    <property type="evidence" value="ECO:0007669"/>
    <property type="project" value="InterPro"/>
</dbReference>
<evidence type="ECO:0000256" key="3">
    <source>
        <dbReference type="SAM" id="MobiDB-lite"/>
    </source>
</evidence>
<keyword evidence="1" id="KW-0479">Metal-binding</keyword>
<dbReference type="Gene3D" id="2.60.40.420">
    <property type="entry name" value="Cupredoxins - blue copper proteins"/>
    <property type="match status" value="1"/>
</dbReference>
<evidence type="ECO:0000313" key="7">
    <source>
        <dbReference type="Proteomes" id="UP001221413"/>
    </source>
</evidence>
<protein>
    <recommendedName>
        <fullName evidence="5">Blue (type 1) copper domain-containing protein</fullName>
    </recommendedName>
</protein>
<evidence type="ECO:0000313" key="6">
    <source>
        <dbReference type="EMBL" id="KAJ6259055.1"/>
    </source>
</evidence>
<feature type="compositionally biased region" description="Low complexity" evidence="3">
    <location>
        <begin position="187"/>
        <end position="209"/>
    </location>
</feature>
<dbReference type="PANTHER" id="PTHR34883">
    <property type="entry name" value="SERINE-RICH PROTEIN, PUTATIVE-RELATED-RELATED"/>
    <property type="match status" value="1"/>
</dbReference>
<keyword evidence="7" id="KW-1185">Reference proteome</keyword>
<dbReference type="PANTHER" id="PTHR34883:SF15">
    <property type="entry name" value="EXTRACELLULAR SERINE-RICH PROTEIN"/>
    <property type="match status" value="1"/>
</dbReference>
<dbReference type="Proteomes" id="UP001221413">
    <property type="component" value="Unassembled WGS sequence"/>
</dbReference>
<reference evidence="6" key="1">
    <citation type="submission" date="2023-01" db="EMBL/GenBank/DDBJ databases">
        <title>The chitinases involved in constricting ring structure development in the nematode-trapping fungus Drechslerella dactyloides.</title>
        <authorList>
            <person name="Wang R."/>
            <person name="Zhang L."/>
            <person name="Tang P."/>
            <person name="Li S."/>
            <person name="Liang L."/>
        </authorList>
    </citation>
    <scope>NUCLEOTIDE SEQUENCE</scope>
    <source>
        <strain evidence="6">YMF1.00031</strain>
    </source>
</reference>
<feature type="chain" id="PRO_5041902207" description="Blue (type 1) copper domain-containing protein" evidence="4">
    <location>
        <begin position="17"/>
        <end position="235"/>
    </location>
</feature>
<dbReference type="SUPFAM" id="SSF49503">
    <property type="entry name" value="Cupredoxins"/>
    <property type="match status" value="1"/>
</dbReference>
<dbReference type="InterPro" id="IPR000923">
    <property type="entry name" value="BlueCu_1"/>
</dbReference>
<evidence type="ECO:0000259" key="5">
    <source>
        <dbReference type="Pfam" id="PF00127"/>
    </source>
</evidence>
<dbReference type="Pfam" id="PF00127">
    <property type="entry name" value="Copper-bind"/>
    <property type="match status" value="1"/>
</dbReference>
<keyword evidence="2" id="KW-0186">Copper</keyword>
<comment type="caution">
    <text evidence="6">The sequence shown here is derived from an EMBL/GenBank/DDBJ whole genome shotgun (WGS) entry which is preliminary data.</text>
</comment>
<evidence type="ECO:0000256" key="1">
    <source>
        <dbReference type="ARBA" id="ARBA00022723"/>
    </source>
</evidence>
<gene>
    <name evidence="6" type="ORF">Dda_5952</name>
</gene>
<dbReference type="EMBL" id="JAQGDS010000007">
    <property type="protein sequence ID" value="KAJ6259055.1"/>
    <property type="molecule type" value="Genomic_DNA"/>
</dbReference>
<feature type="region of interest" description="Disordered" evidence="3">
    <location>
        <begin position="178"/>
        <end position="209"/>
    </location>
</feature>
<accession>A0AAD6IUR5</accession>
<keyword evidence="4" id="KW-0732">Signal</keyword>
<proteinExistence type="predicted"/>
<dbReference type="AlphaFoldDB" id="A0AAD6IUR5"/>
<name>A0AAD6IUR5_DREDA</name>
<evidence type="ECO:0000256" key="4">
    <source>
        <dbReference type="SAM" id="SignalP"/>
    </source>
</evidence>
<organism evidence="6 7">
    <name type="scientific">Drechslerella dactyloides</name>
    <name type="common">Nematode-trapping fungus</name>
    <name type="synonym">Arthrobotrys dactyloides</name>
    <dbReference type="NCBI Taxonomy" id="74499"/>
    <lineage>
        <taxon>Eukaryota</taxon>
        <taxon>Fungi</taxon>
        <taxon>Dikarya</taxon>
        <taxon>Ascomycota</taxon>
        <taxon>Pezizomycotina</taxon>
        <taxon>Orbiliomycetes</taxon>
        <taxon>Orbiliales</taxon>
        <taxon>Orbiliaceae</taxon>
        <taxon>Drechslerella</taxon>
    </lineage>
</organism>
<feature type="domain" description="Blue (type 1) copper" evidence="5">
    <location>
        <begin position="49"/>
        <end position="139"/>
    </location>
</feature>